<keyword evidence="3" id="KW-1185">Reference proteome</keyword>
<dbReference type="AlphaFoldDB" id="A0A5M3MKL6"/>
<dbReference type="OrthoDB" id="2788977at2759"/>
<keyword evidence="1" id="KW-1133">Transmembrane helix</keyword>
<evidence type="ECO:0000313" key="3">
    <source>
        <dbReference type="Proteomes" id="UP000053558"/>
    </source>
</evidence>
<evidence type="ECO:0000313" key="2">
    <source>
        <dbReference type="EMBL" id="EIW79364.1"/>
    </source>
</evidence>
<organism evidence="2 3">
    <name type="scientific">Coniophora puteana (strain RWD-64-598)</name>
    <name type="common">Brown rot fungus</name>
    <dbReference type="NCBI Taxonomy" id="741705"/>
    <lineage>
        <taxon>Eukaryota</taxon>
        <taxon>Fungi</taxon>
        <taxon>Dikarya</taxon>
        <taxon>Basidiomycota</taxon>
        <taxon>Agaricomycotina</taxon>
        <taxon>Agaricomycetes</taxon>
        <taxon>Agaricomycetidae</taxon>
        <taxon>Boletales</taxon>
        <taxon>Coniophorineae</taxon>
        <taxon>Coniophoraceae</taxon>
        <taxon>Coniophora</taxon>
    </lineage>
</organism>
<dbReference type="RefSeq" id="XP_007771012.1">
    <property type="nucleotide sequence ID" value="XM_007772822.1"/>
</dbReference>
<accession>A0A5M3MKL6</accession>
<dbReference type="OMA" id="DFYERWR"/>
<dbReference type="Proteomes" id="UP000053558">
    <property type="component" value="Unassembled WGS sequence"/>
</dbReference>
<name>A0A5M3MKL6_CONPW</name>
<protein>
    <submittedName>
        <fullName evidence="2">Uncharacterized protein</fullName>
    </submittedName>
</protein>
<reference evidence="3" key="1">
    <citation type="journal article" date="2012" name="Science">
        <title>The Paleozoic origin of enzymatic lignin decomposition reconstructed from 31 fungal genomes.</title>
        <authorList>
            <person name="Floudas D."/>
            <person name="Binder M."/>
            <person name="Riley R."/>
            <person name="Barry K."/>
            <person name="Blanchette R.A."/>
            <person name="Henrissat B."/>
            <person name="Martinez A.T."/>
            <person name="Otillar R."/>
            <person name="Spatafora J.W."/>
            <person name="Yadav J.S."/>
            <person name="Aerts A."/>
            <person name="Benoit I."/>
            <person name="Boyd A."/>
            <person name="Carlson A."/>
            <person name="Copeland A."/>
            <person name="Coutinho P.M."/>
            <person name="de Vries R.P."/>
            <person name="Ferreira P."/>
            <person name="Findley K."/>
            <person name="Foster B."/>
            <person name="Gaskell J."/>
            <person name="Glotzer D."/>
            <person name="Gorecki P."/>
            <person name="Heitman J."/>
            <person name="Hesse C."/>
            <person name="Hori C."/>
            <person name="Igarashi K."/>
            <person name="Jurgens J.A."/>
            <person name="Kallen N."/>
            <person name="Kersten P."/>
            <person name="Kohler A."/>
            <person name="Kuees U."/>
            <person name="Kumar T.K.A."/>
            <person name="Kuo A."/>
            <person name="LaButti K."/>
            <person name="Larrondo L.F."/>
            <person name="Lindquist E."/>
            <person name="Ling A."/>
            <person name="Lombard V."/>
            <person name="Lucas S."/>
            <person name="Lundell T."/>
            <person name="Martin R."/>
            <person name="McLaughlin D.J."/>
            <person name="Morgenstern I."/>
            <person name="Morin E."/>
            <person name="Murat C."/>
            <person name="Nagy L.G."/>
            <person name="Nolan M."/>
            <person name="Ohm R.A."/>
            <person name="Patyshakuliyeva A."/>
            <person name="Rokas A."/>
            <person name="Ruiz-Duenas F.J."/>
            <person name="Sabat G."/>
            <person name="Salamov A."/>
            <person name="Samejima M."/>
            <person name="Schmutz J."/>
            <person name="Slot J.C."/>
            <person name="St John F."/>
            <person name="Stenlid J."/>
            <person name="Sun H."/>
            <person name="Sun S."/>
            <person name="Syed K."/>
            <person name="Tsang A."/>
            <person name="Wiebenga A."/>
            <person name="Young D."/>
            <person name="Pisabarro A."/>
            <person name="Eastwood D.C."/>
            <person name="Martin F."/>
            <person name="Cullen D."/>
            <person name="Grigoriev I.V."/>
            <person name="Hibbett D.S."/>
        </authorList>
    </citation>
    <scope>NUCLEOTIDE SEQUENCE [LARGE SCALE GENOMIC DNA]</scope>
    <source>
        <strain evidence="3">RWD-64-598 SS2</strain>
    </source>
</reference>
<sequence>MRCASSRASEYEVRIGELSGRLSEQLSSLRAVDSLVHDALTSIQRQTLRANRARSVDVPHIRSELDRSLRSLQSLAHTLPTVQTQIGDIRHVYDSGREKAQTLVADLEWLNTDFPARWRTILFTSRAPVSWRWKAMSRAIFVLVLVLACVVACVALRGAYRAHRQRLVWGERLMS</sequence>
<dbReference type="KEGG" id="cput:CONPUDRAFT_127435"/>
<dbReference type="GeneID" id="19200063"/>
<keyword evidence="1" id="KW-0812">Transmembrane</keyword>
<evidence type="ECO:0000256" key="1">
    <source>
        <dbReference type="SAM" id="Phobius"/>
    </source>
</evidence>
<proteinExistence type="predicted"/>
<feature type="transmembrane region" description="Helical" evidence="1">
    <location>
        <begin position="140"/>
        <end position="160"/>
    </location>
</feature>
<dbReference type="EMBL" id="JH711581">
    <property type="protein sequence ID" value="EIW79364.1"/>
    <property type="molecule type" value="Genomic_DNA"/>
</dbReference>
<keyword evidence="1" id="KW-0472">Membrane</keyword>
<gene>
    <name evidence="2" type="ORF">CONPUDRAFT_127435</name>
</gene>
<comment type="caution">
    <text evidence="2">The sequence shown here is derived from an EMBL/GenBank/DDBJ whole genome shotgun (WGS) entry which is preliminary data.</text>
</comment>